<name>A0A1E3HXF3_9TREE</name>
<feature type="region of interest" description="Disordered" evidence="1">
    <location>
        <begin position="97"/>
        <end position="135"/>
    </location>
</feature>
<dbReference type="RefSeq" id="XP_066070610.1">
    <property type="nucleotide sequence ID" value="XM_066214513.1"/>
</dbReference>
<evidence type="ECO:0000313" key="2">
    <source>
        <dbReference type="EMBL" id="WVN89910.1"/>
    </source>
</evidence>
<dbReference type="VEuPathDB" id="FungiDB:L203_05839"/>
<dbReference type="EMBL" id="CP143789">
    <property type="protein sequence ID" value="WVN89910.1"/>
    <property type="molecule type" value="Genomic_DNA"/>
</dbReference>
<protein>
    <submittedName>
        <fullName evidence="2">Uncharacterized protein</fullName>
    </submittedName>
</protein>
<feature type="region of interest" description="Disordered" evidence="1">
    <location>
        <begin position="216"/>
        <end position="359"/>
    </location>
</feature>
<reference evidence="2" key="1">
    <citation type="submission" date="2016-06" db="EMBL/GenBank/DDBJ databases">
        <authorList>
            <person name="Cuomo C."/>
            <person name="Litvintseva A."/>
            <person name="Heitman J."/>
            <person name="Chen Y."/>
            <person name="Sun S."/>
            <person name="Springer D."/>
            <person name="Dromer F."/>
            <person name="Young S."/>
            <person name="Zeng Q."/>
            <person name="Chapman S."/>
            <person name="Gujja S."/>
            <person name="Saif S."/>
            <person name="Birren B."/>
        </authorList>
    </citation>
    <scope>NUCLEOTIDE SEQUENCE</scope>
    <source>
        <strain evidence="2">CBS 7841</strain>
    </source>
</reference>
<feature type="region of interest" description="Disordered" evidence="1">
    <location>
        <begin position="1"/>
        <end position="30"/>
    </location>
</feature>
<evidence type="ECO:0000313" key="3">
    <source>
        <dbReference type="Proteomes" id="UP000094043"/>
    </source>
</evidence>
<organism evidence="2 3">
    <name type="scientific">Cryptococcus depauperatus CBS 7841</name>
    <dbReference type="NCBI Taxonomy" id="1295531"/>
    <lineage>
        <taxon>Eukaryota</taxon>
        <taxon>Fungi</taxon>
        <taxon>Dikarya</taxon>
        <taxon>Basidiomycota</taxon>
        <taxon>Agaricomycotina</taxon>
        <taxon>Tremellomycetes</taxon>
        <taxon>Tremellales</taxon>
        <taxon>Cryptococcaceae</taxon>
        <taxon>Cryptococcus</taxon>
    </lineage>
</organism>
<feature type="compositionally biased region" description="Polar residues" evidence="1">
    <location>
        <begin position="97"/>
        <end position="114"/>
    </location>
</feature>
<dbReference type="GeneID" id="91089349"/>
<reference evidence="2" key="2">
    <citation type="journal article" date="2022" name="Elife">
        <title>Obligate sexual reproduction of a homothallic fungus closely related to the Cryptococcus pathogenic species complex.</title>
        <authorList>
            <person name="Passer A.R."/>
            <person name="Clancey S.A."/>
            <person name="Shea T."/>
            <person name="David-Palma M."/>
            <person name="Averette A.F."/>
            <person name="Boekhout T."/>
            <person name="Porcel B.M."/>
            <person name="Nowrousian M."/>
            <person name="Cuomo C.A."/>
            <person name="Sun S."/>
            <person name="Heitman J."/>
            <person name="Coelho M.A."/>
        </authorList>
    </citation>
    <scope>NUCLEOTIDE SEQUENCE</scope>
    <source>
        <strain evidence="2">CBS 7841</strain>
    </source>
</reference>
<dbReference type="AlphaFoldDB" id="A0A1E3HXF3"/>
<feature type="compositionally biased region" description="Polar residues" evidence="1">
    <location>
        <begin position="20"/>
        <end position="30"/>
    </location>
</feature>
<dbReference type="KEGG" id="cdep:91089349"/>
<feature type="compositionally biased region" description="Low complexity" evidence="1">
    <location>
        <begin position="1"/>
        <end position="19"/>
    </location>
</feature>
<feature type="compositionally biased region" description="Basic and acidic residues" evidence="1">
    <location>
        <begin position="272"/>
        <end position="281"/>
    </location>
</feature>
<keyword evidence="3" id="KW-1185">Reference proteome</keyword>
<gene>
    <name evidence="2" type="ORF">L203_105140</name>
</gene>
<dbReference type="OrthoDB" id="3366178at2759"/>
<reference evidence="2" key="3">
    <citation type="submission" date="2024-01" db="EMBL/GenBank/DDBJ databases">
        <authorList>
            <person name="Coelho M.A."/>
            <person name="David-Palma M."/>
            <person name="Shea T."/>
            <person name="Sun S."/>
            <person name="Cuomo C.A."/>
            <person name="Heitman J."/>
        </authorList>
    </citation>
    <scope>NUCLEOTIDE SEQUENCE</scope>
    <source>
        <strain evidence="2">CBS 7841</strain>
    </source>
</reference>
<proteinExistence type="predicted"/>
<sequence>MSQDNLQSLLVPSNPSLSPHTPSASILLNGYNRPTTQLQLIDSKPPSISNSSLVSTSSFLDTNATTKDNASPTSSLTSISTDESFSSWPIQAHVPSLSPTAIHSGSPQHMSVNYPSPPSPVSPQSSHRKSSPKIRFAPLPVVHPEFRRRNSITLGVAARKNLISQAHNPQNNVQKLYMTDEDWDNYKKQYDAKNGNNEVVDLGQICKSGAKALWHSVKHRRSNSQSSHAPQGSTETLASPFVASTPADANDARDSLVPNDKAQNVASPGLHTVHEDEEQHGVRSSPTESVLAGDSKESVSPTPQPKMTTSQTHAIHSTLVNSDIDGGDGDGDATPRRRPSPPPRVENQLPTEDELFDSASDTEDFVFESETESDNDAEEYWSQEAAEYEDKIHIDGFVTHEKERERLKAVLGFDVNRFGLTHIGEHGHAYHGHGSGKGRI</sequence>
<accession>A0A1E3HXF3</accession>
<feature type="compositionally biased region" description="Polar residues" evidence="1">
    <location>
        <begin position="298"/>
        <end position="321"/>
    </location>
</feature>
<evidence type="ECO:0000256" key="1">
    <source>
        <dbReference type="SAM" id="MobiDB-lite"/>
    </source>
</evidence>
<dbReference type="Proteomes" id="UP000094043">
    <property type="component" value="Chromosome 6"/>
</dbReference>
<feature type="compositionally biased region" description="Polar residues" evidence="1">
    <location>
        <begin position="223"/>
        <end position="237"/>
    </location>
</feature>